<keyword evidence="3" id="KW-0560">Oxidoreductase</keyword>
<comment type="similarity">
    <text evidence="1">Belongs to the carotenoid oxygenase family.</text>
</comment>
<accession>A0A8E5MYI2</accession>
<evidence type="ECO:0000256" key="3">
    <source>
        <dbReference type="ARBA" id="ARBA00023002"/>
    </source>
</evidence>
<evidence type="ECO:0000256" key="5">
    <source>
        <dbReference type="PIRSR" id="PIRSR604294-1"/>
    </source>
</evidence>
<dbReference type="EMBL" id="CP043765">
    <property type="protein sequence ID" value="QUS47008.1"/>
    <property type="molecule type" value="Genomic_DNA"/>
</dbReference>
<evidence type="ECO:0000256" key="2">
    <source>
        <dbReference type="ARBA" id="ARBA00022723"/>
    </source>
</evidence>
<keyword evidence="4 5" id="KW-0408">Iron</keyword>
<dbReference type="InterPro" id="IPR036412">
    <property type="entry name" value="HAD-like_sf"/>
</dbReference>
<dbReference type="Pfam" id="PF03055">
    <property type="entry name" value="RPE65"/>
    <property type="match status" value="1"/>
</dbReference>
<dbReference type="Gene3D" id="2.30.30.100">
    <property type="match status" value="1"/>
</dbReference>
<gene>
    <name evidence="6" type="ORF">F1331_24275</name>
</gene>
<reference evidence="6" key="1">
    <citation type="submission" date="2019-09" db="EMBL/GenBank/DDBJ databases">
        <title>Characterization of Mobilized Colistin Resistance Gene mcr-9 Carrying Colisitin Resistant Salmonella enterica serotype Senftenberg ST14.</title>
        <authorList>
            <person name="Cha M.-H."/>
            <person name="Woo G.-J."/>
        </authorList>
    </citation>
    <scope>NUCLEOTIDE SEQUENCE</scope>
    <source>
        <strain evidence="6">KUFSE-SAL0043</strain>
    </source>
</reference>
<organism evidence="6">
    <name type="scientific">Salmonella enterica subsp. enterica serovar Dessau</name>
    <dbReference type="NCBI Taxonomy" id="2564349"/>
    <lineage>
        <taxon>Bacteria</taxon>
        <taxon>Pseudomonadati</taxon>
        <taxon>Pseudomonadota</taxon>
        <taxon>Gammaproteobacteria</taxon>
        <taxon>Enterobacterales</taxon>
        <taxon>Enterobacteriaceae</taxon>
        <taxon>Salmonella</taxon>
    </lineage>
</organism>
<feature type="binding site" evidence="5">
    <location>
        <position position="45"/>
    </location>
    <ligand>
        <name>Fe cation</name>
        <dbReference type="ChEBI" id="CHEBI:24875"/>
        <note>catalytic</note>
    </ligand>
</feature>
<evidence type="ECO:0000256" key="1">
    <source>
        <dbReference type="ARBA" id="ARBA00006787"/>
    </source>
</evidence>
<dbReference type="GO" id="GO:0046872">
    <property type="term" value="F:metal ion binding"/>
    <property type="evidence" value="ECO:0007669"/>
    <property type="project" value="UniProtKB-KW"/>
</dbReference>
<protein>
    <submittedName>
        <fullName evidence="6">Relaxase/mobilization nuclease domain-containing protein</fullName>
    </submittedName>
</protein>
<dbReference type="AlphaFoldDB" id="A0A8E5MYI2"/>
<dbReference type="PANTHER" id="PTHR10543:SF89">
    <property type="entry name" value="CAROTENOID 9,10(9',10')-CLEAVAGE DIOXYGENASE 1"/>
    <property type="match status" value="1"/>
</dbReference>
<dbReference type="PANTHER" id="PTHR10543">
    <property type="entry name" value="BETA-CAROTENE DIOXYGENASE"/>
    <property type="match status" value="1"/>
</dbReference>
<dbReference type="InterPro" id="IPR004294">
    <property type="entry name" value="Carotenoid_Oase"/>
</dbReference>
<dbReference type="GO" id="GO:0016121">
    <property type="term" value="P:carotene catabolic process"/>
    <property type="evidence" value="ECO:0007669"/>
    <property type="project" value="TreeGrafter"/>
</dbReference>
<dbReference type="GO" id="GO:0010436">
    <property type="term" value="F:carotenoid dioxygenase activity"/>
    <property type="evidence" value="ECO:0007669"/>
    <property type="project" value="TreeGrafter"/>
</dbReference>
<sequence length="304" mass="35251">MQRAMRGQAPYAWEPEKGAYVGVMKRSGSSKDIVWFRAETCYVFHVMNAWEEGNRIIADVMQFEEAPLFNHPDGSPTDPQKNRARYCRWTFDLAGNTDRFTQTYLRLITEMMDAKGINAWARLNFEYCETAVYMVMKHRDSTRLDELNAIADEIETVFPTEGFYIHRNSNNVAWLPTPVEKGLAVRWLLEKLRAERGVFPVIGLGDSLSDHRYSVLWVDHRDKGRLLLNFLIPNTELLTGTRLQRYYDRADRPRIDAWQTIVNGRLGLHDPNAPENRRELVLLLEQDGVIKPWMGGEISLRSAE</sequence>
<comment type="cofactor">
    <cofactor evidence="5">
        <name>Fe(2+)</name>
        <dbReference type="ChEBI" id="CHEBI:29033"/>
    </cofactor>
    <text evidence="5">Binds 1 Fe(2+) ion per subunit.</text>
</comment>
<name>A0A8E5MYI2_SALET</name>
<dbReference type="SUPFAM" id="SSF56784">
    <property type="entry name" value="HAD-like"/>
    <property type="match status" value="1"/>
</dbReference>
<proteinExistence type="inferred from homology"/>
<evidence type="ECO:0000256" key="4">
    <source>
        <dbReference type="ARBA" id="ARBA00023004"/>
    </source>
</evidence>
<evidence type="ECO:0000313" key="6">
    <source>
        <dbReference type="EMBL" id="QUS47008.1"/>
    </source>
</evidence>
<keyword evidence="2 5" id="KW-0479">Metal-binding</keyword>